<dbReference type="PANTHER" id="PTHR33164:SF95">
    <property type="entry name" value="TRANSCRIPTIONAL REGULATOR"/>
    <property type="match status" value="1"/>
</dbReference>
<dbReference type="PRINTS" id="PR00598">
    <property type="entry name" value="HTHMARR"/>
</dbReference>
<comment type="caution">
    <text evidence="2">The sequence shown here is derived from an EMBL/GenBank/DDBJ whole genome shotgun (WGS) entry which is preliminary data.</text>
</comment>
<dbReference type="RefSeq" id="WP_088649722.1">
    <property type="nucleotide sequence ID" value="NZ_AQQR01000003.1"/>
</dbReference>
<sequence>MSPSPSDSYRLDEQVGFLLRRAYQRHMAICSERMQGKLTAVQFSTLFRLVEEEGPVSQNALGRMVMMDAPTIKGVVSRLKERGLIESRADPDDKRRYLLSSTEAGRALLDEMLPIMQGVTAETLDPLEPHERAMMVALLRKMS</sequence>
<feature type="domain" description="HTH marR-type" evidence="1">
    <location>
        <begin position="12"/>
        <end position="143"/>
    </location>
</feature>
<dbReference type="SUPFAM" id="SSF46785">
    <property type="entry name" value="Winged helix' DNA-binding domain"/>
    <property type="match status" value="1"/>
</dbReference>
<evidence type="ECO:0000313" key="2">
    <source>
        <dbReference type="EMBL" id="OWU74906.1"/>
    </source>
</evidence>
<dbReference type="GO" id="GO:0003700">
    <property type="term" value="F:DNA-binding transcription factor activity"/>
    <property type="evidence" value="ECO:0007669"/>
    <property type="project" value="InterPro"/>
</dbReference>
<reference evidence="2 3" key="1">
    <citation type="submission" date="2013-04" db="EMBL/GenBank/DDBJ databases">
        <title>Oceanicola sp. 22II1-22F33 Genome Sequencing.</title>
        <authorList>
            <person name="Lai Q."/>
            <person name="Li G."/>
            <person name="Shao Z."/>
        </authorList>
    </citation>
    <scope>NUCLEOTIDE SEQUENCE [LARGE SCALE GENOMIC DNA]</scope>
    <source>
        <strain evidence="2 3">22II1-22F33</strain>
    </source>
</reference>
<dbReference type="InterPro" id="IPR000835">
    <property type="entry name" value="HTH_MarR-typ"/>
</dbReference>
<organism evidence="2 3">
    <name type="scientific">Marinibacterium profundimaris</name>
    <dbReference type="NCBI Taxonomy" id="1679460"/>
    <lineage>
        <taxon>Bacteria</taxon>
        <taxon>Pseudomonadati</taxon>
        <taxon>Pseudomonadota</taxon>
        <taxon>Alphaproteobacteria</taxon>
        <taxon>Rhodobacterales</taxon>
        <taxon>Paracoccaceae</taxon>
        <taxon>Marinibacterium</taxon>
    </lineage>
</organism>
<dbReference type="SMART" id="SM00347">
    <property type="entry name" value="HTH_MARR"/>
    <property type="match status" value="1"/>
</dbReference>
<keyword evidence="3" id="KW-1185">Reference proteome</keyword>
<accession>A0A225NLI5</accession>
<proteinExistence type="predicted"/>
<dbReference type="InterPro" id="IPR036388">
    <property type="entry name" value="WH-like_DNA-bd_sf"/>
</dbReference>
<dbReference type="PANTHER" id="PTHR33164">
    <property type="entry name" value="TRANSCRIPTIONAL REGULATOR, MARR FAMILY"/>
    <property type="match status" value="1"/>
</dbReference>
<dbReference type="Proteomes" id="UP000215377">
    <property type="component" value="Unassembled WGS sequence"/>
</dbReference>
<protein>
    <submittedName>
        <fullName evidence="2">MarR family transcriptional regulator</fullName>
    </submittedName>
</protein>
<dbReference type="AlphaFoldDB" id="A0A225NLI5"/>
<dbReference type="OrthoDB" id="9814496at2"/>
<dbReference type="EMBL" id="AQQR01000003">
    <property type="protein sequence ID" value="OWU74906.1"/>
    <property type="molecule type" value="Genomic_DNA"/>
</dbReference>
<evidence type="ECO:0000259" key="1">
    <source>
        <dbReference type="PROSITE" id="PS50995"/>
    </source>
</evidence>
<dbReference type="Gene3D" id="1.10.10.10">
    <property type="entry name" value="Winged helix-like DNA-binding domain superfamily/Winged helix DNA-binding domain"/>
    <property type="match status" value="1"/>
</dbReference>
<dbReference type="GO" id="GO:0006950">
    <property type="term" value="P:response to stress"/>
    <property type="evidence" value="ECO:0007669"/>
    <property type="project" value="TreeGrafter"/>
</dbReference>
<dbReference type="PROSITE" id="PS50995">
    <property type="entry name" value="HTH_MARR_2"/>
    <property type="match status" value="1"/>
</dbReference>
<evidence type="ECO:0000313" key="3">
    <source>
        <dbReference type="Proteomes" id="UP000215377"/>
    </source>
</evidence>
<dbReference type="InterPro" id="IPR036390">
    <property type="entry name" value="WH_DNA-bd_sf"/>
</dbReference>
<dbReference type="InterPro" id="IPR039422">
    <property type="entry name" value="MarR/SlyA-like"/>
</dbReference>
<dbReference type="Pfam" id="PF01047">
    <property type="entry name" value="MarR"/>
    <property type="match status" value="1"/>
</dbReference>
<gene>
    <name evidence="2" type="ORF">ATO3_10105</name>
</gene>
<name>A0A225NLI5_9RHOB</name>